<name>U2FWY1_9GAMM</name>
<comment type="caution">
    <text evidence="3">The sequence shown here is derived from an EMBL/GenBank/DDBJ whole genome shotgun (WGS) entry which is preliminary data.</text>
</comment>
<keyword evidence="4" id="KW-1185">Reference proteome</keyword>
<reference evidence="3 4" key="2">
    <citation type="journal article" date="2013" name="PLoS ONE">
        <title>INDIGO - INtegrated Data Warehouse of MIcrobial GenOmes with Examples from the Red Sea Extremophiles.</title>
        <authorList>
            <person name="Alam I."/>
            <person name="Antunes A."/>
            <person name="Kamau A.A."/>
            <person name="Ba Alawi W."/>
            <person name="Kalkatawi M."/>
            <person name="Stingl U."/>
            <person name="Bajic V.B."/>
        </authorList>
    </citation>
    <scope>NUCLEOTIDE SEQUENCE [LARGE SCALE GENOMIC DNA]</scope>
    <source>
        <strain evidence="3 4">E1L3A</strain>
    </source>
</reference>
<protein>
    <submittedName>
        <fullName evidence="3">Signal peptide protein</fullName>
    </submittedName>
</protein>
<dbReference type="InterPro" id="IPR013229">
    <property type="entry name" value="PEGA"/>
</dbReference>
<gene>
    <name evidence="3" type="ORF">SSPSH_000489</name>
</gene>
<dbReference type="OrthoDB" id="194242at2"/>
<evidence type="ECO:0000313" key="3">
    <source>
        <dbReference type="EMBL" id="ERJ20379.1"/>
    </source>
</evidence>
<proteinExistence type="predicted"/>
<dbReference type="RefSeq" id="WP_021031313.1">
    <property type="nucleotide sequence ID" value="NZ_AFNV02000003.1"/>
</dbReference>
<evidence type="ECO:0000259" key="2">
    <source>
        <dbReference type="Pfam" id="PF08308"/>
    </source>
</evidence>
<dbReference type="Pfam" id="PF08308">
    <property type="entry name" value="PEGA"/>
    <property type="match status" value="1"/>
</dbReference>
<accession>U2FWY1</accession>
<feature type="domain" description="PEGA" evidence="2">
    <location>
        <begin position="35"/>
        <end position="84"/>
    </location>
</feature>
<dbReference type="EMBL" id="AFNV02000003">
    <property type="protein sequence ID" value="ERJ20379.1"/>
    <property type="molecule type" value="Genomic_DNA"/>
</dbReference>
<dbReference type="eggNOG" id="ENOG5032RN3">
    <property type="taxonomic scope" value="Bacteria"/>
</dbReference>
<dbReference type="AlphaFoldDB" id="U2FWY1"/>
<evidence type="ECO:0000256" key="1">
    <source>
        <dbReference type="SAM" id="SignalP"/>
    </source>
</evidence>
<dbReference type="Proteomes" id="UP000006242">
    <property type="component" value="Unassembled WGS sequence"/>
</dbReference>
<feature type="chain" id="PRO_5004626351" evidence="1">
    <location>
        <begin position="29"/>
        <end position="208"/>
    </location>
</feature>
<evidence type="ECO:0000313" key="4">
    <source>
        <dbReference type="Proteomes" id="UP000006242"/>
    </source>
</evidence>
<dbReference type="PROSITE" id="PS51257">
    <property type="entry name" value="PROKAR_LIPOPROTEIN"/>
    <property type="match status" value="1"/>
</dbReference>
<keyword evidence="1" id="KW-0732">Signal</keyword>
<organism evidence="3 4">
    <name type="scientific">Salinisphaera shabanensis E1L3A</name>
    <dbReference type="NCBI Taxonomy" id="1033802"/>
    <lineage>
        <taxon>Bacteria</taxon>
        <taxon>Pseudomonadati</taxon>
        <taxon>Pseudomonadota</taxon>
        <taxon>Gammaproteobacteria</taxon>
        <taxon>Salinisphaerales</taxon>
        <taxon>Salinisphaeraceae</taxon>
        <taxon>Salinisphaera</taxon>
    </lineage>
</organism>
<sequence length="208" mass="22165">MSFGVYRVASTAALLVVLAGFSSGCATIASGTDQNVSFDSEPEGATVRVAGKIIGQTPVSSRLDKKNDQTVSFEMEGYRTVSKSLATKTDPWFFGNIIFGGLFGSTTDFATGAIYEYSPDQYFVTLPPVDSAGVLDKKQSIERFVVVTYSELRSAAATSRPTDDESFSSLLAALDIDANRTDDVNQLARTLLANPNPVDGANAVTARF</sequence>
<reference evidence="3 4" key="1">
    <citation type="journal article" date="2011" name="J. Bacteriol.">
        <title>Genome sequence of Salinisphaera shabanensis, a gammaproteobacterium from the harsh, variable environment of the brine-seawater interface of the Shaban Deep in the Red Sea.</title>
        <authorList>
            <person name="Antunes A."/>
            <person name="Alam I."/>
            <person name="Bajic V.B."/>
            <person name="Stingl U."/>
        </authorList>
    </citation>
    <scope>NUCLEOTIDE SEQUENCE [LARGE SCALE GENOMIC DNA]</scope>
    <source>
        <strain evidence="3 4">E1L3A</strain>
    </source>
</reference>
<feature type="signal peptide" evidence="1">
    <location>
        <begin position="1"/>
        <end position="28"/>
    </location>
</feature>